<name>A0A7J6TCP3_PEROL</name>
<reference evidence="2 3" key="1">
    <citation type="submission" date="2020-04" db="EMBL/GenBank/DDBJ databases">
        <title>Perkinsus olseni comparative genomics.</title>
        <authorList>
            <person name="Bogema D.R."/>
        </authorList>
    </citation>
    <scope>NUCLEOTIDE SEQUENCE [LARGE SCALE GENOMIC DNA]</scope>
    <source>
        <strain evidence="2">ATCC PRA-205</strain>
    </source>
</reference>
<dbReference type="Proteomes" id="UP000574390">
    <property type="component" value="Unassembled WGS sequence"/>
</dbReference>
<evidence type="ECO:0000313" key="3">
    <source>
        <dbReference type="Proteomes" id="UP000574390"/>
    </source>
</evidence>
<evidence type="ECO:0000313" key="2">
    <source>
        <dbReference type="EMBL" id="KAF4742893.1"/>
    </source>
</evidence>
<accession>A0A7J6TCP3</accession>
<evidence type="ECO:0000256" key="1">
    <source>
        <dbReference type="SAM" id="MobiDB-lite"/>
    </source>
</evidence>
<gene>
    <name evidence="2" type="ORF">FOZ62_023054</name>
</gene>
<feature type="region of interest" description="Disordered" evidence="1">
    <location>
        <begin position="1"/>
        <end position="30"/>
    </location>
</feature>
<proteinExistence type="predicted"/>
<organism evidence="2 3">
    <name type="scientific">Perkinsus olseni</name>
    <name type="common">Perkinsus atlanticus</name>
    <dbReference type="NCBI Taxonomy" id="32597"/>
    <lineage>
        <taxon>Eukaryota</taxon>
        <taxon>Sar</taxon>
        <taxon>Alveolata</taxon>
        <taxon>Perkinsozoa</taxon>
        <taxon>Perkinsea</taxon>
        <taxon>Perkinsida</taxon>
        <taxon>Perkinsidae</taxon>
        <taxon>Perkinsus</taxon>
    </lineage>
</organism>
<feature type="region of interest" description="Disordered" evidence="1">
    <location>
        <begin position="423"/>
        <end position="448"/>
    </location>
</feature>
<comment type="caution">
    <text evidence="2">The sequence shown here is derived from an EMBL/GenBank/DDBJ whole genome shotgun (WGS) entry which is preliminary data.</text>
</comment>
<dbReference type="EMBL" id="JABANM010008261">
    <property type="protein sequence ID" value="KAF4742893.1"/>
    <property type="molecule type" value="Genomic_DNA"/>
</dbReference>
<protein>
    <submittedName>
        <fullName evidence="2">Uncharacterized protein</fullName>
    </submittedName>
</protein>
<dbReference type="AlphaFoldDB" id="A0A7J6TCP3"/>
<sequence>MPVATSEPEPATCVCRPGIHQGQRSSSHQTDANMVNLLESVLDDFMDNSAELAEHLLTNCVSLNESTSTTCGLPIDFMRCTKYTLEDVYNDILHPSRRDLVTNAFMRHAVDDPKKKSKYHITVELLHYSLIGLRAAVDLLLEMARDCVKESPNRERMLLTDNMSPVLINIRRHAVRIRGAYRLLRSVCLQGSDQSTSIPHEELGLEATETTGSDFIGEPSVSTLISTGDLGEFWLASFGSNAFAVATPNFINAFRKWYKVDIEPIAIRDFLALLCGDLTVGGEHVPEECSVSIADLAPLCSTCALWQLFSLVNIWYDQACEYVIEEASSIVAGGSEQPLGIGQLRRYSLKDCASALKEKSSCIELQGGSEFADSSARASLALDTHPADTLLLMFNDACAARIISAWSQGTGYLQRLLRDAKGRRLRSPPLQPDTSTHDGASADHDDHSSTIEVVYPSRSAIAEIVKSKVFLPKAEGNHLHCAYEVISAMRERKRLEAADCLRRLITLDQEHMDVVEARLEHERTETHCSSWEEEQEHRRLLRGAERSLAILKGRLDEAEEALCPDNEATQIELISRLLHEKEVSDGTMTRLLREHDEMRKSWAAEEAAHQLERCAKDKAFAEECMVLLIERSWLSEVEGLSRIRFESSKLEFILMKIEEKLLETRKAQRAADALLAEQINTKERLLAKLTSTLAYRTQELLNVKSECVSVQSVLADIREVGELADAKNSIREQVREEASGWARE</sequence>